<evidence type="ECO:0000313" key="3">
    <source>
        <dbReference type="WBParaSite" id="Csp11.Scaffold630.g18768.t1"/>
    </source>
</evidence>
<dbReference type="AlphaFoldDB" id="A0A1I7US10"/>
<reference evidence="3" key="1">
    <citation type="submission" date="2016-11" db="UniProtKB">
        <authorList>
            <consortium name="WormBaseParasite"/>
        </authorList>
    </citation>
    <scope>IDENTIFICATION</scope>
</reference>
<protein>
    <submittedName>
        <fullName evidence="3">WH2 domain-containing protein</fullName>
    </submittedName>
</protein>
<dbReference type="Proteomes" id="UP000095282">
    <property type="component" value="Unplaced"/>
</dbReference>
<sequence>MNQIPPEPTSQTSQNTSGAQVHPPEPVSQQLPPVDPKPSNPIPRVQKLQMKLGNQEKDQENSLIRRPPTSKEEVQNK</sequence>
<evidence type="ECO:0000256" key="1">
    <source>
        <dbReference type="SAM" id="MobiDB-lite"/>
    </source>
</evidence>
<evidence type="ECO:0000313" key="2">
    <source>
        <dbReference type="Proteomes" id="UP000095282"/>
    </source>
</evidence>
<feature type="region of interest" description="Disordered" evidence="1">
    <location>
        <begin position="1"/>
        <end position="77"/>
    </location>
</feature>
<accession>A0A1I7US10</accession>
<proteinExistence type="predicted"/>
<organism evidence="2 3">
    <name type="scientific">Caenorhabditis tropicalis</name>
    <dbReference type="NCBI Taxonomy" id="1561998"/>
    <lineage>
        <taxon>Eukaryota</taxon>
        <taxon>Metazoa</taxon>
        <taxon>Ecdysozoa</taxon>
        <taxon>Nematoda</taxon>
        <taxon>Chromadorea</taxon>
        <taxon>Rhabditida</taxon>
        <taxon>Rhabditina</taxon>
        <taxon>Rhabditomorpha</taxon>
        <taxon>Rhabditoidea</taxon>
        <taxon>Rhabditidae</taxon>
        <taxon>Peloderinae</taxon>
        <taxon>Caenorhabditis</taxon>
    </lineage>
</organism>
<keyword evidence="2" id="KW-1185">Reference proteome</keyword>
<dbReference type="WBParaSite" id="Csp11.Scaffold630.g18768.t1">
    <property type="protein sequence ID" value="Csp11.Scaffold630.g18768.t1"/>
    <property type="gene ID" value="Csp11.Scaffold630.g18768"/>
</dbReference>
<name>A0A1I7US10_9PELO</name>
<feature type="compositionally biased region" description="Polar residues" evidence="1">
    <location>
        <begin position="9"/>
        <end position="19"/>
    </location>
</feature>